<evidence type="ECO:0000313" key="2">
    <source>
        <dbReference type="EMBL" id="APA09343.1"/>
    </source>
</evidence>
<dbReference type="AlphaFoldDB" id="A0A1D9Q455"/>
<protein>
    <submittedName>
        <fullName evidence="2">Uncharacterized protein</fullName>
    </submittedName>
</protein>
<dbReference type="SUPFAM" id="SSF89372">
    <property type="entry name" value="Fucose-specific lectin"/>
    <property type="match status" value="1"/>
</dbReference>
<name>A0A1D9Q455_SCLS1</name>
<dbReference type="OrthoDB" id="3446576at2759"/>
<dbReference type="KEGG" id="ssl:SS1G_12133"/>
<proteinExistence type="inferred from homology"/>
<gene>
    <name evidence="2" type="ORF">sscle_05g041130</name>
</gene>
<dbReference type="VEuPathDB" id="FungiDB:sscle_05g041130"/>
<dbReference type="EMBL" id="CP017818">
    <property type="protein sequence ID" value="APA09343.1"/>
    <property type="molecule type" value="Genomic_DNA"/>
</dbReference>
<dbReference type="Gene3D" id="2.120.10.70">
    <property type="entry name" value="Fucose-specific lectin"/>
    <property type="match status" value="1"/>
</dbReference>
<sequence length="322" mass="36762">MSLETTELACTSAPDDILHLIFQEPHPTTVIREARSPDGGNVWVFQDSIIAQDAQISGSPMICYYVDKDPGFQKGPTIHVLYMTEDRQLMEKVKHLEGHTPIWTDVKVPDDIKKRPDLISRLTGGAFNGNSDWNVNGSQWLYFTQEQDDQLGIAEIRRSGGKDWYFQRVLHEKQGEILQGTSLACEITEKNIRVFFQQHDGSICLYEYKEGDWHDQGIYIKKEEVQPPYQNPTPLACTMTKNGCIHLFFAGFDENNKHKIRHYKDGKKQDDVTDFFSGSKLGCTSDNNEVTLFYRRKQPENDVGTMVYSDGKWKDGATVIPA</sequence>
<comment type="similarity">
    <text evidence="1">Belongs to the fungal fucose-specific lectin family.</text>
</comment>
<dbReference type="Proteomes" id="UP000177798">
    <property type="component" value="Chromosome 5"/>
</dbReference>
<evidence type="ECO:0000313" key="3">
    <source>
        <dbReference type="Proteomes" id="UP000177798"/>
    </source>
</evidence>
<accession>A0A1D9Q455</accession>
<dbReference type="RefSeq" id="XP_001587104.1">
    <property type="nucleotide sequence ID" value="XM_001587054.1"/>
</dbReference>
<evidence type="ECO:0000256" key="1">
    <source>
        <dbReference type="ARBA" id="ARBA00009042"/>
    </source>
</evidence>
<dbReference type="InterPro" id="IPR012475">
    <property type="entry name" value="Fungal_lectin"/>
</dbReference>
<dbReference type="Pfam" id="PF07938">
    <property type="entry name" value="Fungal_lectin"/>
    <property type="match status" value="1"/>
</dbReference>
<organism evidence="2 3">
    <name type="scientific">Sclerotinia sclerotiorum (strain ATCC 18683 / 1980 / Ss-1)</name>
    <name type="common">White mold</name>
    <name type="synonym">Whetzelinia sclerotiorum</name>
    <dbReference type="NCBI Taxonomy" id="665079"/>
    <lineage>
        <taxon>Eukaryota</taxon>
        <taxon>Fungi</taxon>
        <taxon>Dikarya</taxon>
        <taxon>Ascomycota</taxon>
        <taxon>Pezizomycotina</taxon>
        <taxon>Leotiomycetes</taxon>
        <taxon>Helotiales</taxon>
        <taxon>Sclerotiniaceae</taxon>
        <taxon>Sclerotinia</taxon>
    </lineage>
</organism>
<reference evidence="3" key="1">
    <citation type="journal article" date="2017" name="Genome Biol. Evol.">
        <title>The complete genome sequence of the phytopathogenic fungus Sclerotinia sclerotiorum reveals insights into the genome architecture of broad host range pathogens.</title>
        <authorList>
            <person name="Derbyshire M."/>
            <person name="Denton-Giles M."/>
            <person name="Hegedus D."/>
            <person name="Seifbarghy S."/>
            <person name="Rollins J."/>
            <person name="van Kan J."/>
            <person name="Seidl M.F."/>
            <person name="Faino L."/>
            <person name="Mbengue M."/>
            <person name="Navaud O."/>
            <person name="Raffaele S."/>
            <person name="Hammond-Kosack K."/>
            <person name="Heard S."/>
            <person name="Oliver R."/>
        </authorList>
    </citation>
    <scope>NUCLEOTIDE SEQUENCE [LARGE SCALE GENOMIC DNA]</scope>
    <source>
        <strain evidence="3">ATCC 18683 / 1980 / Ss-1</strain>
    </source>
</reference>